<evidence type="ECO:0000313" key="1">
    <source>
        <dbReference type="EMBL" id="OUM26934.1"/>
    </source>
</evidence>
<dbReference type="Proteomes" id="UP000196082">
    <property type="component" value="Unassembled WGS sequence"/>
</dbReference>
<dbReference type="Gene3D" id="3.10.450.50">
    <property type="match status" value="1"/>
</dbReference>
<protein>
    <recommendedName>
        <fullName evidence="3">Zinc chelation protein SecC</fullName>
    </recommendedName>
</protein>
<comment type="caution">
    <text evidence="1">The sequence shown here is derived from an EMBL/GenBank/DDBJ whole genome shotgun (WGS) entry which is preliminary data.</text>
</comment>
<gene>
    <name evidence="1" type="ORF">B8W72_22440</name>
</gene>
<dbReference type="Pfam" id="PF02810">
    <property type="entry name" value="SEC-C"/>
    <property type="match status" value="1"/>
</dbReference>
<name>A0A1Y3KPD8_PSEPU</name>
<sequence>MYGLRLLENELPESQIITQQILKLISSRKYDDALKLAKETQAAINGIKADAVEDSVKNNCFIYFGFFELLSSLASYWKCIEAEKYHDSWCNLQDALDCLRQLKRFYKESSITLTFLARQLISVEKAYPYKHFSSCGFILEKFECSICSKNMDSDECPHIKGELYSGVMALAIARKIKSIDHLAIVTNPKNKRLVLIPDDNHQQFDLFRKLIGEFNSKKCSPLSIARVNLIESHRPDPDHKRAPRNAPCYCGSGKKYKSCCIKSERITHIHMNISIGPLFNIAHPLLISSGISKSKLHTHSVFKE</sequence>
<proteinExistence type="predicted"/>
<dbReference type="SUPFAM" id="SSF103642">
    <property type="entry name" value="Sec-C motif"/>
    <property type="match status" value="1"/>
</dbReference>
<dbReference type="RefSeq" id="WP_086978012.1">
    <property type="nucleotide sequence ID" value="NZ_NFSB01000086.1"/>
</dbReference>
<evidence type="ECO:0008006" key="3">
    <source>
        <dbReference type="Google" id="ProtNLM"/>
    </source>
</evidence>
<organism evidence="1 2">
    <name type="scientific">Pseudomonas putida</name>
    <name type="common">Arthrobacter siderocapsulatus</name>
    <dbReference type="NCBI Taxonomy" id="303"/>
    <lineage>
        <taxon>Bacteria</taxon>
        <taxon>Pseudomonadati</taxon>
        <taxon>Pseudomonadota</taxon>
        <taxon>Gammaproteobacteria</taxon>
        <taxon>Pseudomonadales</taxon>
        <taxon>Pseudomonadaceae</taxon>
        <taxon>Pseudomonas</taxon>
    </lineage>
</organism>
<dbReference type="EMBL" id="NFSB01000086">
    <property type="protein sequence ID" value="OUM26934.1"/>
    <property type="molecule type" value="Genomic_DNA"/>
</dbReference>
<dbReference type="AlphaFoldDB" id="A0A1Y3KPD8"/>
<dbReference type="InterPro" id="IPR004027">
    <property type="entry name" value="SEC_C_motif"/>
</dbReference>
<accession>A0A1Y3KPD8</accession>
<reference evidence="1 2" key="1">
    <citation type="submission" date="2017-05" db="EMBL/GenBank/DDBJ databases">
        <title>Whole genome sequence of Pseudomonas putida isolate 1312 commercialized as a biostimulant.</title>
        <authorList>
            <person name="Crovadore J."/>
            <person name="Blanc P."/>
            <person name="Chablais R."/>
            <person name="Cochard B."/>
            <person name="Grizard D."/>
            <person name="Lefort F."/>
        </authorList>
    </citation>
    <scope>NUCLEOTIDE SEQUENCE [LARGE SCALE GENOMIC DNA]</scope>
    <source>
        <strain evidence="1 2">1312</strain>
    </source>
</reference>
<evidence type="ECO:0000313" key="2">
    <source>
        <dbReference type="Proteomes" id="UP000196082"/>
    </source>
</evidence>